<dbReference type="FunFam" id="3.20.20.70:FF:000047">
    <property type="entry name" value="3-dehydroquinate dehydratase"/>
    <property type="match status" value="1"/>
</dbReference>
<evidence type="ECO:0000256" key="2">
    <source>
        <dbReference type="ARBA" id="ARBA00023239"/>
    </source>
</evidence>
<comment type="caution">
    <text evidence="5">The sequence shown here is derived from an EMBL/GenBank/DDBJ whole genome shotgun (WGS) entry which is preliminary data.</text>
</comment>
<proteinExistence type="inferred from homology"/>
<dbReference type="RefSeq" id="WP_082786303.1">
    <property type="nucleotide sequence ID" value="NZ_LHZT01000132.1"/>
</dbReference>
<comment type="function">
    <text evidence="4">Involved in the third step of the chorismate pathway, which leads to the biosynthesis of aromatic amino acids. Catalyzes the cis-dehydration of 3-dehydroquinate (DHQ) and introduces the first double bond of the aromatic ring to yield 3-dehydroshikimate.</text>
</comment>
<evidence type="ECO:0000256" key="4">
    <source>
        <dbReference type="HAMAP-Rule" id="MF_00214"/>
    </source>
</evidence>
<dbReference type="PATRIC" id="fig|104102.12.peg.2761"/>
<comment type="subunit">
    <text evidence="4">Homodimer.</text>
</comment>
<dbReference type="EC" id="4.2.1.10" evidence="4"/>
<keyword evidence="2 4" id="KW-0456">Lyase</keyword>
<name>A0A149TQS4_9PROT</name>
<keyword evidence="4" id="KW-0057">Aromatic amino acid biosynthesis</keyword>
<dbReference type="GO" id="GO:0003855">
    <property type="term" value="F:3-dehydroquinate dehydratase activity"/>
    <property type="evidence" value="ECO:0007669"/>
    <property type="project" value="UniProtKB-UniRule"/>
</dbReference>
<feature type="active site" description="Schiff-base intermediate with substrate" evidence="4">
    <location>
        <position position="165"/>
    </location>
</feature>
<dbReference type="Proteomes" id="UP000075411">
    <property type="component" value="Unassembled WGS sequence"/>
</dbReference>
<accession>A0A149TQS4</accession>
<feature type="binding site" evidence="4">
    <location>
        <position position="227"/>
    </location>
    <ligand>
        <name>3-dehydroquinate</name>
        <dbReference type="ChEBI" id="CHEBI:32364"/>
    </ligand>
</feature>
<dbReference type="GO" id="GO:0009423">
    <property type="term" value="P:chorismate biosynthetic process"/>
    <property type="evidence" value="ECO:0007669"/>
    <property type="project" value="UniProtKB-UniRule"/>
</dbReference>
<dbReference type="InterPro" id="IPR050146">
    <property type="entry name" value="Type-I_3-dehydroquinase"/>
</dbReference>
<dbReference type="InterPro" id="IPR001381">
    <property type="entry name" value="DHquinase_I"/>
</dbReference>
<sequence>MLKPFCNSIPAVIVPVTDRNVDDGLKSVQALARNPRVNIVELRLDYLDEYQNNHSLLNFCELSADHLNGKPFIATFRTQAEGGESDISSEQYVSLCQAICESGKASFVDIEYNRGYKTVEKILKYARLNPLKTILSMHDFIKTDSREKLIAHLEAMKKFDPDVIKLAVMPNSTDDVLSLLSATHAMHQEYPDTPLITMSMGKMGALSRMAGGLFGSVATFGTAGRRSAPGQIELGALCEVLEIVHEASMSD</sequence>
<dbReference type="HAMAP" id="MF_00214">
    <property type="entry name" value="AroD"/>
    <property type="match status" value="1"/>
</dbReference>
<feature type="binding site" evidence="4">
    <location>
        <position position="208"/>
    </location>
    <ligand>
        <name>3-dehydroquinate</name>
        <dbReference type="ChEBI" id="CHEBI:32364"/>
    </ligand>
</feature>
<comment type="catalytic activity">
    <reaction evidence="1 4">
        <text>3-dehydroquinate = 3-dehydroshikimate + H2O</text>
        <dbReference type="Rhea" id="RHEA:21096"/>
        <dbReference type="ChEBI" id="CHEBI:15377"/>
        <dbReference type="ChEBI" id="CHEBI:16630"/>
        <dbReference type="ChEBI" id="CHEBI:32364"/>
        <dbReference type="EC" id="4.2.1.10"/>
    </reaction>
</comment>
<comment type="pathway">
    <text evidence="4">Metabolic intermediate biosynthesis; chorismate biosynthesis; chorismate from D-erythrose 4-phosphate and phosphoenolpyruvate: step 3/7.</text>
</comment>
<feature type="binding site" evidence="4">
    <location>
        <begin position="41"/>
        <end position="43"/>
    </location>
    <ligand>
        <name>3-dehydroquinate</name>
        <dbReference type="ChEBI" id="CHEBI:32364"/>
    </ligand>
</feature>
<feature type="active site" description="Proton donor/acceptor" evidence="4">
    <location>
        <position position="138"/>
    </location>
</feature>
<feature type="binding site" evidence="4">
    <location>
        <position position="231"/>
    </location>
    <ligand>
        <name>3-dehydroquinate</name>
        <dbReference type="ChEBI" id="CHEBI:32364"/>
    </ligand>
</feature>
<comment type="similarity">
    <text evidence="4">Belongs to the type-I 3-dehydroquinase family.</text>
</comment>
<dbReference type="PANTHER" id="PTHR43699:SF1">
    <property type="entry name" value="3-DEHYDROQUINATE DEHYDRATASE"/>
    <property type="match status" value="1"/>
</dbReference>
<dbReference type="SUPFAM" id="SSF51569">
    <property type="entry name" value="Aldolase"/>
    <property type="match status" value="1"/>
</dbReference>
<comment type="caution">
    <text evidence="4">Lacks conserved residue(s) required for the propagation of feature annotation.</text>
</comment>
<dbReference type="UniPathway" id="UPA00053">
    <property type="reaction ID" value="UER00086"/>
</dbReference>
<dbReference type="GO" id="GO:0008652">
    <property type="term" value="P:amino acid biosynthetic process"/>
    <property type="evidence" value="ECO:0007669"/>
    <property type="project" value="UniProtKB-KW"/>
</dbReference>
<dbReference type="InterPro" id="IPR013785">
    <property type="entry name" value="Aldolase_TIM"/>
</dbReference>
<evidence type="ECO:0000256" key="3">
    <source>
        <dbReference type="ARBA" id="ARBA00023270"/>
    </source>
</evidence>
<keyword evidence="4" id="KW-0028">Amino-acid biosynthesis</keyword>
<dbReference type="AlphaFoldDB" id="A0A149TQS4"/>
<gene>
    <name evidence="4" type="primary">aroD</name>
    <name evidence="5" type="ORF">AD947_16555</name>
</gene>
<dbReference type="EMBL" id="LHZT01000132">
    <property type="protein sequence ID" value="KXV55495.1"/>
    <property type="molecule type" value="Genomic_DNA"/>
</dbReference>
<keyword evidence="3 4" id="KW-0704">Schiff base</keyword>
<organism evidence="5 6">
    <name type="scientific">Acetobacter tropicalis</name>
    <dbReference type="NCBI Taxonomy" id="104102"/>
    <lineage>
        <taxon>Bacteria</taxon>
        <taxon>Pseudomonadati</taxon>
        <taxon>Pseudomonadota</taxon>
        <taxon>Alphaproteobacteria</taxon>
        <taxon>Acetobacterales</taxon>
        <taxon>Acetobacteraceae</taxon>
        <taxon>Acetobacter</taxon>
    </lineage>
</organism>
<reference evidence="5 6" key="1">
    <citation type="submission" date="2015-06" db="EMBL/GenBank/DDBJ databases">
        <title>Improved classification and identification of acetic acid bacteria using matrix-assisted laser desorption/ionization time-of-flight mass spectrometry; Gluconobacter nephelii and Gluconobacter uchimurae are later heterotypic synonyms of Gluconobacter japonicus and Gluconobacter oxydans, respectively.</title>
        <authorList>
            <person name="Li L."/>
            <person name="Cleenwerck I."/>
            <person name="De Vuyst L."/>
            <person name="Vandamme P."/>
        </authorList>
    </citation>
    <scope>NUCLEOTIDE SEQUENCE [LARGE SCALE GENOMIC DNA]</scope>
    <source>
        <strain evidence="5 6">LMG 1663</strain>
    </source>
</reference>
<dbReference type="PANTHER" id="PTHR43699">
    <property type="entry name" value="3-DEHYDROQUINATE DEHYDRATASE"/>
    <property type="match status" value="1"/>
</dbReference>
<protein>
    <recommendedName>
        <fullName evidence="4">3-dehydroquinate dehydratase</fullName>
        <shortName evidence="4">3-dehydroquinase</shortName>
        <ecNumber evidence="4">4.2.1.10</ecNumber>
    </recommendedName>
    <alternativeName>
        <fullName evidence="4">Type I DHQase</fullName>
    </alternativeName>
    <alternativeName>
        <fullName evidence="4">Type I dehydroquinase</fullName>
        <shortName evidence="4">DHQ1</shortName>
    </alternativeName>
</protein>
<dbReference type="Gene3D" id="3.20.20.70">
    <property type="entry name" value="Aldolase class I"/>
    <property type="match status" value="1"/>
</dbReference>
<evidence type="ECO:0000313" key="6">
    <source>
        <dbReference type="Proteomes" id="UP000075411"/>
    </source>
</evidence>
<feature type="binding site" evidence="4">
    <location>
        <position position="77"/>
    </location>
    <ligand>
        <name>3-dehydroquinate</name>
        <dbReference type="ChEBI" id="CHEBI:32364"/>
    </ligand>
</feature>
<dbReference type="OrthoDB" id="9813659at2"/>
<dbReference type="GO" id="GO:0046279">
    <property type="term" value="P:3,4-dihydroxybenzoate biosynthetic process"/>
    <property type="evidence" value="ECO:0007669"/>
    <property type="project" value="TreeGrafter"/>
</dbReference>
<evidence type="ECO:0000313" key="5">
    <source>
        <dbReference type="EMBL" id="KXV55495.1"/>
    </source>
</evidence>
<dbReference type="CDD" id="cd00502">
    <property type="entry name" value="DHQase_I"/>
    <property type="match status" value="1"/>
</dbReference>
<dbReference type="NCBIfam" id="TIGR01093">
    <property type="entry name" value="aroD"/>
    <property type="match status" value="1"/>
</dbReference>
<dbReference type="GO" id="GO:0009073">
    <property type="term" value="P:aromatic amino acid family biosynthetic process"/>
    <property type="evidence" value="ECO:0007669"/>
    <property type="project" value="UniProtKB-KW"/>
</dbReference>
<dbReference type="Pfam" id="PF01487">
    <property type="entry name" value="DHquinase_I"/>
    <property type="match status" value="1"/>
</dbReference>
<evidence type="ECO:0000256" key="1">
    <source>
        <dbReference type="ARBA" id="ARBA00001864"/>
    </source>
</evidence>